<evidence type="ECO:0000256" key="3">
    <source>
        <dbReference type="ARBA" id="ARBA00023150"/>
    </source>
</evidence>
<organism evidence="5 6">
    <name type="scientific">Ostreococcus lucimarinus (strain CCE9901)</name>
    <dbReference type="NCBI Taxonomy" id="436017"/>
    <lineage>
        <taxon>Eukaryota</taxon>
        <taxon>Viridiplantae</taxon>
        <taxon>Chlorophyta</taxon>
        <taxon>Mamiellophyceae</taxon>
        <taxon>Mamiellales</taxon>
        <taxon>Bathycoccaceae</taxon>
        <taxon>Ostreococcus</taxon>
    </lineage>
</organism>
<dbReference type="Pfam" id="PF00994">
    <property type="entry name" value="MoCF_biosynth"/>
    <property type="match status" value="1"/>
</dbReference>
<dbReference type="OrthoDB" id="4349954at2759"/>
<dbReference type="InterPro" id="IPR036425">
    <property type="entry name" value="MoaB/Mog-like_dom_sf"/>
</dbReference>
<proteinExistence type="predicted"/>
<dbReference type="GeneID" id="5003404"/>
<feature type="non-terminal residue" evidence="5">
    <location>
        <position position="158"/>
    </location>
</feature>
<evidence type="ECO:0000256" key="2">
    <source>
        <dbReference type="ARBA" id="ARBA00013269"/>
    </source>
</evidence>
<dbReference type="OMA" id="PYIETNA"/>
<dbReference type="RefSeq" id="XP_001419315.1">
    <property type="nucleotide sequence ID" value="XM_001419278.1"/>
</dbReference>
<dbReference type="EC" id="2.10.1.1" evidence="2"/>
<dbReference type="Proteomes" id="UP000001568">
    <property type="component" value="Chromosome 8"/>
</dbReference>
<dbReference type="InterPro" id="IPR001453">
    <property type="entry name" value="MoaB/Mog_dom"/>
</dbReference>
<dbReference type="AlphaFoldDB" id="A4S174"/>
<dbReference type="eggNOG" id="KOG2371">
    <property type="taxonomic scope" value="Eukaryota"/>
</dbReference>
<dbReference type="HOGENOM" id="CLU_077358_1_1_1"/>
<dbReference type="KEGG" id="olu:OSTLU_8506"/>
<feature type="non-terminal residue" evidence="5">
    <location>
        <position position="1"/>
    </location>
</feature>
<dbReference type="PANTHER" id="PTHR43764:SF1">
    <property type="entry name" value="MOLYBDOPTERIN MOLYBDOTRANSFERASE"/>
    <property type="match status" value="1"/>
</dbReference>
<name>A4S174_OSTLU</name>
<dbReference type="EMBL" id="CP000588">
    <property type="protein sequence ID" value="ABO97608.1"/>
    <property type="molecule type" value="Genomic_DNA"/>
</dbReference>
<comment type="pathway">
    <text evidence="1">Cofactor biosynthesis; molybdopterin biosynthesis.</text>
</comment>
<dbReference type="SUPFAM" id="SSF53218">
    <property type="entry name" value="Molybdenum cofactor biosynthesis proteins"/>
    <property type="match status" value="1"/>
</dbReference>
<keyword evidence="6" id="KW-1185">Reference proteome</keyword>
<keyword evidence="3" id="KW-0501">Molybdenum cofactor biosynthesis</keyword>
<feature type="domain" description="MoaB/Mog" evidence="4">
    <location>
        <begin position="3"/>
        <end position="153"/>
    </location>
</feature>
<dbReference type="GO" id="GO:0061599">
    <property type="term" value="F:molybdopterin molybdotransferase activity"/>
    <property type="evidence" value="ECO:0007669"/>
    <property type="project" value="UniProtKB-EC"/>
</dbReference>
<dbReference type="STRING" id="436017.A4S174"/>
<reference evidence="5 6" key="1">
    <citation type="journal article" date="2007" name="Proc. Natl. Acad. Sci. U.S.A.">
        <title>The tiny eukaryote Ostreococcus provides genomic insights into the paradox of plankton speciation.</title>
        <authorList>
            <person name="Palenik B."/>
            <person name="Grimwood J."/>
            <person name="Aerts A."/>
            <person name="Rouze P."/>
            <person name="Salamov A."/>
            <person name="Putnam N."/>
            <person name="Dupont C."/>
            <person name="Jorgensen R."/>
            <person name="Derelle E."/>
            <person name="Rombauts S."/>
            <person name="Zhou K."/>
            <person name="Otillar R."/>
            <person name="Merchant S.S."/>
            <person name="Podell S."/>
            <person name="Gaasterland T."/>
            <person name="Napoli C."/>
            <person name="Gendler K."/>
            <person name="Manuell A."/>
            <person name="Tai V."/>
            <person name="Vallon O."/>
            <person name="Piganeau G."/>
            <person name="Jancek S."/>
            <person name="Heijde M."/>
            <person name="Jabbari K."/>
            <person name="Bowler C."/>
            <person name="Lohr M."/>
            <person name="Robbens S."/>
            <person name="Werner G."/>
            <person name="Dubchak I."/>
            <person name="Pazour G.J."/>
            <person name="Ren Q."/>
            <person name="Paulsen I."/>
            <person name="Delwiche C."/>
            <person name="Schmutz J."/>
            <person name="Rokhsar D."/>
            <person name="Van de Peer Y."/>
            <person name="Moreau H."/>
            <person name="Grigoriev I.V."/>
        </authorList>
    </citation>
    <scope>NUCLEOTIDE SEQUENCE [LARGE SCALE GENOMIC DNA]</scope>
    <source>
        <strain evidence="5 6">CCE9901</strain>
    </source>
</reference>
<evidence type="ECO:0000256" key="1">
    <source>
        <dbReference type="ARBA" id="ARBA00005046"/>
    </source>
</evidence>
<dbReference type="PROSITE" id="PS01078">
    <property type="entry name" value="MOCF_BIOSYNTHESIS_1"/>
    <property type="match status" value="1"/>
</dbReference>
<dbReference type="InterPro" id="IPR008284">
    <property type="entry name" value="MoCF_biosynth_CS"/>
</dbReference>
<protein>
    <recommendedName>
        <fullName evidence="2">molybdopterin molybdotransferase</fullName>
        <ecNumber evidence="2">2.10.1.1</ecNumber>
    </recommendedName>
</protein>
<dbReference type="InterPro" id="IPR051920">
    <property type="entry name" value="MPT_Adenylyltrnsfr/MoaC-Rel"/>
</dbReference>
<dbReference type="PANTHER" id="PTHR43764">
    <property type="entry name" value="MOLYBDENUM COFACTOR BIOSYNTHESIS"/>
    <property type="match status" value="1"/>
</dbReference>
<dbReference type="SMART" id="SM00852">
    <property type="entry name" value="MoCF_biosynth"/>
    <property type="match status" value="1"/>
</dbReference>
<evidence type="ECO:0000313" key="5">
    <source>
        <dbReference type="EMBL" id="ABO97608.1"/>
    </source>
</evidence>
<dbReference type="Gene3D" id="3.40.980.10">
    <property type="entry name" value="MoaB/Mog-like domain"/>
    <property type="match status" value="1"/>
</dbReference>
<dbReference type="GO" id="GO:0006777">
    <property type="term" value="P:Mo-molybdopterin cofactor biosynthetic process"/>
    <property type="evidence" value="ECO:0007669"/>
    <property type="project" value="UniProtKB-KW"/>
</dbReference>
<evidence type="ECO:0000313" key="6">
    <source>
        <dbReference type="Proteomes" id="UP000001568"/>
    </source>
</evidence>
<dbReference type="Gramene" id="ABO97608">
    <property type="protein sequence ID" value="ABO97608"/>
    <property type="gene ID" value="OSTLU_8506"/>
</dbReference>
<dbReference type="NCBIfam" id="TIGR00177">
    <property type="entry name" value="molyb_syn"/>
    <property type="match status" value="1"/>
</dbReference>
<gene>
    <name evidence="5" type="ORF">OSTLU_8506</name>
</gene>
<accession>A4S174</accession>
<sequence>RVGVLTCSDRAAAGTYADESGPLVERAVCEYAAASGALVIAETSRVVVADDVDDIEAALRDLTSRCDLVLTTGGTGCAPRDVTPEATARVLAREIPGIPEAIRAVTSIAEPRAALSRAVAGVAVAGALVVNLPGAPHAAKQCLGVCLPLFPRVLDTLA</sequence>
<evidence type="ECO:0000259" key="4">
    <source>
        <dbReference type="SMART" id="SM00852"/>
    </source>
</evidence>